<dbReference type="OrthoDB" id="2665969at2"/>
<evidence type="ECO:0008006" key="3">
    <source>
        <dbReference type="Google" id="ProtNLM"/>
    </source>
</evidence>
<dbReference type="Gene3D" id="3.40.50.300">
    <property type="entry name" value="P-loop containing nucleotide triphosphate hydrolases"/>
    <property type="match status" value="1"/>
</dbReference>
<dbReference type="AlphaFoldDB" id="A0A239KVF3"/>
<dbReference type="EMBL" id="FZOJ01000054">
    <property type="protein sequence ID" value="SNT21593.1"/>
    <property type="molecule type" value="Genomic_DNA"/>
</dbReference>
<evidence type="ECO:0000313" key="1">
    <source>
        <dbReference type="EMBL" id="SNT21593.1"/>
    </source>
</evidence>
<sequence length="340" mass="39516">MLLYLTSNENVNLFDFLENEHGIIIKKLSGHFSMKQFVIQDMRSLEHYRYMAVDVNALKDVDTEIIEAVNAFKKLHSSRLIFYMEDIKKYEQLIHELINTGIYNILTASDVTLLKMEILKAISNLGISKREIQSKFMKDEIKTNYIKANRSFIKKEIKIAVTGVQNRVGTTTMAINLANFLWYIGARVCYVEANEHHHLIKLSEYYQGMREKDGVIFNNGVKYLNLHSVCHDEFDFIIYDMGVVNNKIIAAIRKSCDVAIICATGKPYESNDIQSIESLLDEKLIYKVFSLVAEFDKSRIKKQDRSIYFSNYTPDYFDSEVNDELWEAIIKPFVNRTEEA</sequence>
<gene>
    <name evidence="1" type="ORF">SAMN05446037_10543</name>
</gene>
<dbReference type="RefSeq" id="WP_089285459.1">
    <property type="nucleotide sequence ID" value="NZ_FZOJ01000054.1"/>
</dbReference>
<protein>
    <recommendedName>
        <fullName evidence="3">CobQ/CobB/MinD/ParA nucleotide binding domain-containing protein</fullName>
    </recommendedName>
</protein>
<reference evidence="1 2" key="1">
    <citation type="submission" date="2017-06" db="EMBL/GenBank/DDBJ databases">
        <authorList>
            <person name="Kim H.J."/>
            <person name="Triplett B.A."/>
        </authorList>
    </citation>
    <scope>NUCLEOTIDE SEQUENCE [LARGE SCALE GENOMIC DNA]</scope>
    <source>
        <strain evidence="1 2">SCA</strain>
    </source>
</reference>
<proteinExistence type="predicted"/>
<organism evidence="1 2">
    <name type="scientific">Anaerovirgula multivorans</name>
    <dbReference type="NCBI Taxonomy" id="312168"/>
    <lineage>
        <taxon>Bacteria</taxon>
        <taxon>Bacillati</taxon>
        <taxon>Bacillota</taxon>
        <taxon>Clostridia</taxon>
        <taxon>Peptostreptococcales</taxon>
        <taxon>Natronincolaceae</taxon>
        <taxon>Anaerovirgula</taxon>
    </lineage>
</organism>
<keyword evidence="2" id="KW-1185">Reference proteome</keyword>
<evidence type="ECO:0000313" key="2">
    <source>
        <dbReference type="Proteomes" id="UP000198304"/>
    </source>
</evidence>
<dbReference type="SUPFAM" id="SSF52540">
    <property type="entry name" value="P-loop containing nucleoside triphosphate hydrolases"/>
    <property type="match status" value="1"/>
</dbReference>
<dbReference type="Proteomes" id="UP000198304">
    <property type="component" value="Unassembled WGS sequence"/>
</dbReference>
<dbReference type="InterPro" id="IPR027417">
    <property type="entry name" value="P-loop_NTPase"/>
</dbReference>
<accession>A0A239KVF3</accession>
<name>A0A239KVF3_9FIRM</name>